<evidence type="ECO:0000313" key="13">
    <source>
        <dbReference type="EMBL" id="CDG86287.1"/>
    </source>
</evidence>
<gene>
    <name evidence="13" type="primary">MGRG2</name>
</gene>
<feature type="transmembrane region" description="Helical" evidence="11">
    <location>
        <begin position="272"/>
        <end position="296"/>
    </location>
</feature>
<evidence type="ECO:0000256" key="1">
    <source>
        <dbReference type="ARBA" id="ARBA00004651"/>
    </source>
</evidence>
<dbReference type="PRINTS" id="PR02108">
    <property type="entry name" value="MRGPCRFAMILY"/>
</dbReference>
<feature type="transmembrane region" description="Helical" evidence="11">
    <location>
        <begin position="201"/>
        <end position="223"/>
    </location>
</feature>
<name>W8W3H5_SORAR</name>
<dbReference type="Pfam" id="PF00001">
    <property type="entry name" value="7tm_1"/>
    <property type="match status" value="1"/>
</dbReference>
<dbReference type="InterPro" id="IPR026234">
    <property type="entry name" value="MRGPCRFAMILY"/>
</dbReference>
<keyword evidence="7 9" id="KW-0675">Receptor</keyword>
<dbReference type="PANTHER" id="PTHR11334">
    <property type="entry name" value="MAS-RELATED G-PROTEIN COUPLED RECEPTOR"/>
    <property type="match status" value="1"/>
</dbReference>
<keyword evidence="8 9" id="KW-0807">Transducer</keyword>
<keyword evidence="3 9" id="KW-0812">Transmembrane</keyword>
<evidence type="ECO:0000256" key="7">
    <source>
        <dbReference type="ARBA" id="ARBA00023170"/>
    </source>
</evidence>
<evidence type="ECO:0000256" key="6">
    <source>
        <dbReference type="ARBA" id="ARBA00023136"/>
    </source>
</evidence>
<feature type="transmembrane region" description="Helical" evidence="11">
    <location>
        <begin position="82"/>
        <end position="104"/>
    </location>
</feature>
<accession>W8W3H5</accession>
<reference evidence="13" key="2">
    <citation type="journal article" date="2016" name="Data Brief">
        <title>Curated eutherian third party data gene data sets.</title>
        <authorList>
            <person name="Premzl M."/>
        </authorList>
    </citation>
    <scope>NUCLEOTIDE SEQUENCE</scope>
</reference>
<reference evidence="13" key="1">
    <citation type="journal article" date="2014" name="Gene">
        <title>Comparative genomic analysis of eutherian Mas-related G protein-coupled receptor genes.</title>
        <authorList>
            <person name="Premzl M."/>
        </authorList>
    </citation>
    <scope>NUCLEOTIDE SEQUENCE</scope>
</reference>
<comment type="similarity">
    <text evidence="9">Belongs to the G-protein coupled receptor 1 family.</text>
</comment>
<dbReference type="EMBL" id="HG426169">
    <property type="protein sequence ID" value="CDG86287.1"/>
    <property type="molecule type" value="Genomic_DNA"/>
</dbReference>
<feature type="transmembrane region" description="Helical" evidence="11">
    <location>
        <begin position="158"/>
        <end position="181"/>
    </location>
</feature>
<dbReference type="PROSITE" id="PS50262">
    <property type="entry name" value="G_PROTEIN_RECEP_F1_2"/>
    <property type="match status" value="1"/>
</dbReference>
<evidence type="ECO:0000256" key="5">
    <source>
        <dbReference type="ARBA" id="ARBA00023040"/>
    </source>
</evidence>
<evidence type="ECO:0000256" key="9">
    <source>
        <dbReference type="RuleBase" id="RU000688"/>
    </source>
</evidence>
<dbReference type="FunFam" id="1.20.1070.10:FF:000140">
    <property type="entry name" value="Mas-related G-protein coupled receptor member X2"/>
    <property type="match status" value="1"/>
</dbReference>
<comment type="subcellular location">
    <subcellularLocation>
        <location evidence="1">Cell membrane</location>
        <topology evidence="1">Multi-pass membrane protein</topology>
    </subcellularLocation>
</comment>
<evidence type="ECO:0000259" key="12">
    <source>
        <dbReference type="PROSITE" id="PS50262"/>
    </source>
</evidence>
<keyword evidence="2" id="KW-1003">Cell membrane</keyword>
<keyword evidence="6 11" id="KW-0472">Membrane</keyword>
<protein>
    <submittedName>
        <fullName evidence="13">Mas-related G protein-coupled receptor G2</fullName>
    </submittedName>
</protein>
<dbReference type="GeneID" id="101553945"/>
<organism evidence="13">
    <name type="scientific">Sorex araneus</name>
    <name type="common">Eurasian common shrew</name>
    <name type="synonym">European shrew</name>
    <dbReference type="NCBI Taxonomy" id="42254"/>
    <lineage>
        <taxon>Eukaryota</taxon>
        <taxon>Metazoa</taxon>
        <taxon>Chordata</taxon>
        <taxon>Craniata</taxon>
        <taxon>Vertebrata</taxon>
        <taxon>Euteleostomi</taxon>
        <taxon>Mammalia</taxon>
        <taxon>Eutheria</taxon>
        <taxon>Laurasiatheria</taxon>
        <taxon>Eulipotyphla</taxon>
        <taxon>Soricidae</taxon>
        <taxon>Soricinae</taxon>
        <taxon>Sorex</taxon>
    </lineage>
</organism>
<dbReference type="GO" id="GO:0005886">
    <property type="term" value="C:plasma membrane"/>
    <property type="evidence" value="ECO:0007669"/>
    <property type="project" value="UniProtKB-SubCell"/>
</dbReference>
<keyword evidence="4 11" id="KW-1133">Transmembrane helix</keyword>
<dbReference type="AlphaFoldDB" id="W8W3H5"/>
<dbReference type="SUPFAM" id="SSF81321">
    <property type="entry name" value="Family A G protein-coupled receptor-like"/>
    <property type="match status" value="1"/>
</dbReference>
<evidence type="ECO:0000256" key="3">
    <source>
        <dbReference type="ARBA" id="ARBA00022692"/>
    </source>
</evidence>
<dbReference type="PANTHER" id="PTHR11334:SF29">
    <property type="entry name" value="MAS-RELATED G-PROTEIN COUPLED RECEPTOR MEMBER X2"/>
    <property type="match status" value="1"/>
</dbReference>
<evidence type="ECO:0000256" key="10">
    <source>
        <dbReference type="SAM" id="MobiDB-lite"/>
    </source>
</evidence>
<dbReference type="CTD" id="101553945"/>
<dbReference type="InterPro" id="IPR000276">
    <property type="entry name" value="GPCR_Rhodpsn"/>
</dbReference>
<dbReference type="PROSITE" id="PS00237">
    <property type="entry name" value="G_PROTEIN_RECEP_F1_1"/>
    <property type="match status" value="1"/>
</dbReference>
<proteinExistence type="inferred from homology"/>
<reference evidence="13" key="3">
    <citation type="journal article" date="2019" name="Gene Rep">
        <title>Eutherian third-party data gene collections.</title>
        <authorList>
            <person name="Premzl M."/>
        </authorList>
    </citation>
    <scope>NUCLEOTIDE SEQUENCE</scope>
</reference>
<dbReference type="OrthoDB" id="8583765at2759"/>
<dbReference type="PRINTS" id="PR00237">
    <property type="entry name" value="GPCRRHODOPSN"/>
</dbReference>
<sequence>MFYVPRNTTGEYLNLDRTVTSWVTVSTPQNGIDWVIFLQEIQKTYTITKILEYIVTLVGLAGNAVVFRLLSFHIKRNAFSVYILNLAAADFVFLFIWMTLSIRSLSTELELYNEHTLLFLNLNIFPYIASLSIITAISIERCLSVLQPIWYYSHRPKYLSAVVCALLWALSLLLSILTLEFSGFLSGKRDEYLSELTDLSIATWLIFSFVLLFVSSLVLLTRLLCGSRKRKPTRLYVIIGLTVLVFLICGLPWGICWFLLNWMPIWNNIHIFRFHLVTEVLSCVNSCANPIIYFFVGSYRKQKIQHRRSLKVILQRALQDIPGENGSDGHPPQETLEMSGRSNDSHLRVML</sequence>
<keyword evidence="5 9" id="KW-0297">G-protein coupled receptor</keyword>
<evidence type="ECO:0000256" key="11">
    <source>
        <dbReference type="SAM" id="Phobius"/>
    </source>
</evidence>
<evidence type="ECO:0000256" key="2">
    <source>
        <dbReference type="ARBA" id="ARBA00022475"/>
    </source>
</evidence>
<feature type="transmembrane region" description="Helical" evidence="11">
    <location>
        <begin position="235"/>
        <end position="260"/>
    </location>
</feature>
<evidence type="ECO:0000256" key="8">
    <source>
        <dbReference type="ARBA" id="ARBA00023224"/>
    </source>
</evidence>
<dbReference type="Gene3D" id="1.20.1070.10">
    <property type="entry name" value="Rhodopsin 7-helix transmembrane proteins"/>
    <property type="match status" value="1"/>
</dbReference>
<feature type="domain" description="G-protein coupled receptors family 1 profile" evidence="12">
    <location>
        <begin position="62"/>
        <end position="293"/>
    </location>
</feature>
<feature type="transmembrane region" description="Helical" evidence="11">
    <location>
        <begin position="50"/>
        <end position="70"/>
    </location>
</feature>
<dbReference type="InterPro" id="IPR017452">
    <property type="entry name" value="GPCR_Rhodpsn_7TM"/>
</dbReference>
<evidence type="ECO:0000256" key="4">
    <source>
        <dbReference type="ARBA" id="ARBA00022989"/>
    </source>
</evidence>
<feature type="region of interest" description="Disordered" evidence="10">
    <location>
        <begin position="321"/>
        <end position="351"/>
    </location>
</feature>
<feature type="transmembrane region" description="Helical" evidence="11">
    <location>
        <begin position="124"/>
        <end position="146"/>
    </location>
</feature>
<dbReference type="KEGG" id="sara:101553945"/>
<dbReference type="GO" id="GO:0004930">
    <property type="term" value="F:G protein-coupled receptor activity"/>
    <property type="evidence" value="ECO:0007669"/>
    <property type="project" value="UniProtKB-KW"/>
</dbReference>